<gene>
    <name evidence="1" type="ORF">CYMTET_15764</name>
</gene>
<proteinExistence type="predicted"/>
<organism evidence="1 2">
    <name type="scientific">Cymbomonas tetramitiformis</name>
    <dbReference type="NCBI Taxonomy" id="36881"/>
    <lineage>
        <taxon>Eukaryota</taxon>
        <taxon>Viridiplantae</taxon>
        <taxon>Chlorophyta</taxon>
        <taxon>Pyramimonadophyceae</taxon>
        <taxon>Pyramimonadales</taxon>
        <taxon>Pyramimonadaceae</taxon>
        <taxon>Cymbomonas</taxon>
    </lineage>
</organism>
<sequence length="84" mass="9592">MEFFSRTSIRLSRKYPATQCLQRSCNDRKWSAPTATHTGARCASMCATARLQPSSMRRSKLSKDSRCVGHDGRHSLTLRRVFSR</sequence>
<comment type="caution">
    <text evidence="1">The sequence shown here is derived from an EMBL/GenBank/DDBJ whole genome shotgun (WGS) entry which is preliminary data.</text>
</comment>
<dbReference type="AlphaFoldDB" id="A0AAE0GDP9"/>
<dbReference type="Proteomes" id="UP001190700">
    <property type="component" value="Unassembled WGS sequence"/>
</dbReference>
<reference evidence="1 2" key="1">
    <citation type="journal article" date="2015" name="Genome Biol. Evol.">
        <title>Comparative Genomics of a Bacterivorous Green Alga Reveals Evolutionary Causalities and Consequences of Phago-Mixotrophic Mode of Nutrition.</title>
        <authorList>
            <person name="Burns J.A."/>
            <person name="Paasch A."/>
            <person name="Narechania A."/>
            <person name="Kim E."/>
        </authorList>
    </citation>
    <scope>NUCLEOTIDE SEQUENCE [LARGE SCALE GENOMIC DNA]</scope>
    <source>
        <strain evidence="1 2">PLY_AMNH</strain>
    </source>
</reference>
<accession>A0AAE0GDP9</accession>
<name>A0AAE0GDP9_9CHLO</name>
<protein>
    <submittedName>
        <fullName evidence="1">Uncharacterized protein</fullName>
    </submittedName>
</protein>
<dbReference type="EMBL" id="LGRX02006744">
    <property type="protein sequence ID" value="KAK3276148.1"/>
    <property type="molecule type" value="Genomic_DNA"/>
</dbReference>
<keyword evidence="2" id="KW-1185">Reference proteome</keyword>
<evidence type="ECO:0000313" key="2">
    <source>
        <dbReference type="Proteomes" id="UP001190700"/>
    </source>
</evidence>
<evidence type="ECO:0000313" key="1">
    <source>
        <dbReference type="EMBL" id="KAK3276148.1"/>
    </source>
</evidence>